<dbReference type="CDD" id="cd24066">
    <property type="entry name" value="ASKHA_NBD_ROK_EcFRK-like"/>
    <property type="match status" value="1"/>
</dbReference>
<dbReference type="EC" id="2.7.1.4" evidence="1"/>
<dbReference type="EMBL" id="FLUO01000001">
    <property type="protein sequence ID" value="SBV99490.1"/>
    <property type="molecule type" value="Genomic_DNA"/>
</dbReference>
<dbReference type="SUPFAM" id="SSF53067">
    <property type="entry name" value="Actin-like ATPase domain"/>
    <property type="match status" value="1"/>
</dbReference>
<dbReference type="AlphaFoldDB" id="A0A212JJA4"/>
<gene>
    <name evidence="1" type="primary">mak</name>
    <name evidence="1" type="ORF">KL86APRO_11171</name>
</gene>
<sequence length="353" mass="35661">MSGLSADGGTNGGGSLRAYGGFDNRDARSGDALGIDLGGTKTEAIVLAPDGTARDRWRVPSPVGDYDATVRLIRDLAAEAAARFGAPDGVGVGIPGAIAPATGLVQNANSTWLIGKPFAANLAAALGRPTAIANDADCFALSEAADGAGAGAASVWGIILGTGVGSGIVVNGRLLGGPNAIAGEWGHNPLPWPGDDERPGPACYCGKTGCIETFVSGPGLAADYRRATGRAAAAEEIAAAAATGDAEARAALDRHAERLARATASVINVLDPEVIVLGGGLSNLAHLYERLPELWPRWVFAPAVATRLAPPKHGDSSGVRGAAWLGRIAAAHPEKFAHPATSADLRLQQPLDS</sequence>
<organism evidence="1">
    <name type="scientific">uncultured Alphaproteobacteria bacterium</name>
    <dbReference type="NCBI Taxonomy" id="91750"/>
    <lineage>
        <taxon>Bacteria</taxon>
        <taxon>Pseudomonadati</taxon>
        <taxon>Pseudomonadota</taxon>
        <taxon>Alphaproteobacteria</taxon>
        <taxon>environmental samples</taxon>
    </lineage>
</organism>
<dbReference type="InterPro" id="IPR049874">
    <property type="entry name" value="ROK_cs"/>
</dbReference>
<dbReference type="InterPro" id="IPR000600">
    <property type="entry name" value="ROK"/>
</dbReference>
<dbReference type="GO" id="GO:0008865">
    <property type="term" value="F:fructokinase activity"/>
    <property type="evidence" value="ECO:0007669"/>
    <property type="project" value="UniProtKB-EC"/>
</dbReference>
<reference evidence="1" key="1">
    <citation type="submission" date="2016-04" db="EMBL/GenBank/DDBJ databases">
        <authorList>
            <person name="Evans L.H."/>
            <person name="Alamgir A."/>
            <person name="Owens N."/>
            <person name="Weber N.D."/>
            <person name="Virtaneva K."/>
            <person name="Barbian K."/>
            <person name="Babar A."/>
            <person name="Rosenke K."/>
        </authorList>
    </citation>
    <scope>NUCLEOTIDE SEQUENCE</scope>
    <source>
        <strain evidence="1">86</strain>
    </source>
</reference>
<proteinExistence type="predicted"/>
<name>A0A212JJA4_9PROT</name>
<evidence type="ECO:0000313" key="1">
    <source>
        <dbReference type="EMBL" id="SBV99490.1"/>
    </source>
</evidence>
<dbReference type="PANTHER" id="PTHR18964:SF174">
    <property type="entry name" value="D-ALLOSE KINASE-RELATED"/>
    <property type="match status" value="1"/>
</dbReference>
<dbReference type="Pfam" id="PF00480">
    <property type="entry name" value="ROK"/>
    <property type="match status" value="1"/>
</dbReference>
<dbReference type="PROSITE" id="PS01125">
    <property type="entry name" value="ROK"/>
    <property type="match status" value="1"/>
</dbReference>
<dbReference type="Gene3D" id="3.30.420.40">
    <property type="match status" value="2"/>
</dbReference>
<dbReference type="PANTHER" id="PTHR18964">
    <property type="entry name" value="ROK (REPRESSOR, ORF, KINASE) FAMILY"/>
    <property type="match status" value="1"/>
</dbReference>
<protein>
    <submittedName>
        <fullName evidence="1">Manno(Fructo)kinase</fullName>
        <ecNumber evidence="1">2.7.1.4</ecNumber>
    </submittedName>
</protein>
<keyword evidence="1" id="KW-0808">Transferase</keyword>
<accession>A0A212JJA4</accession>
<dbReference type="InterPro" id="IPR043129">
    <property type="entry name" value="ATPase_NBD"/>
</dbReference>
<keyword evidence="1" id="KW-0418">Kinase</keyword>